<reference evidence="6 7" key="1">
    <citation type="submission" date="2020-08" db="EMBL/GenBank/DDBJ databases">
        <authorList>
            <person name="Hejnol A."/>
        </authorList>
    </citation>
    <scope>NUCLEOTIDE SEQUENCE [LARGE SCALE GENOMIC DNA]</scope>
</reference>
<evidence type="ECO:0000313" key="7">
    <source>
        <dbReference type="Proteomes" id="UP000549394"/>
    </source>
</evidence>
<evidence type="ECO:0000256" key="2">
    <source>
        <dbReference type="PROSITE-ProRule" id="PRU00059"/>
    </source>
</evidence>
<evidence type="ECO:0000256" key="1">
    <source>
        <dbReference type="ARBA" id="ARBA00023157"/>
    </source>
</evidence>
<dbReference type="CDD" id="cd00041">
    <property type="entry name" value="CUB"/>
    <property type="match status" value="1"/>
</dbReference>
<organism evidence="6 7">
    <name type="scientific">Dimorphilus gyrociliatus</name>
    <dbReference type="NCBI Taxonomy" id="2664684"/>
    <lineage>
        <taxon>Eukaryota</taxon>
        <taxon>Metazoa</taxon>
        <taxon>Spiralia</taxon>
        <taxon>Lophotrochozoa</taxon>
        <taxon>Annelida</taxon>
        <taxon>Polychaeta</taxon>
        <taxon>Polychaeta incertae sedis</taxon>
        <taxon>Dinophilidae</taxon>
        <taxon>Dimorphilus</taxon>
    </lineage>
</organism>
<keyword evidence="3" id="KW-0812">Transmembrane</keyword>
<accession>A0A7I8W8Z8</accession>
<dbReference type="EMBL" id="CAJFCJ010000021">
    <property type="protein sequence ID" value="CAD5124592.1"/>
    <property type="molecule type" value="Genomic_DNA"/>
</dbReference>
<gene>
    <name evidence="6" type="ORF">DGYR_LOCUS12112</name>
</gene>
<comment type="caution">
    <text evidence="2">Lacks conserved residue(s) required for the propagation of feature annotation.</text>
</comment>
<protein>
    <submittedName>
        <fullName evidence="6">DgyrCDS12865</fullName>
    </submittedName>
</protein>
<dbReference type="PROSITE" id="PS01180">
    <property type="entry name" value="CUB"/>
    <property type="match status" value="1"/>
</dbReference>
<evidence type="ECO:0000313" key="6">
    <source>
        <dbReference type="EMBL" id="CAD5124592.1"/>
    </source>
</evidence>
<feature type="chain" id="PRO_5029911287" evidence="4">
    <location>
        <begin position="18"/>
        <end position="271"/>
    </location>
</feature>
<dbReference type="SMART" id="SM00042">
    <property type="entry name" value="CUB"/>
    <property type="match status" value="1"/>
</dbReference>
<dbReference type="InterPro" id="IPR000859">
    <property type="entry name" value="CUB_dom"/>
</dbReference>
<dbReference type="InterPro" id="IPR052129">
    <property type="entry name" value="Spermadhesin-Link_domain"/>
</dbReference>
<name>A0A7I8W8Z8_9ANNE</name>
<evidence type="ECO:0000256" key="3">
    <source>
        <dbReference type="SAM" id="Phobius"/>
    </source>
</evidence>
<sequence length="271" mass="30955">MLKAIFILALLINLSESYGFCVLKLLTATETNRLITTPNYLSSGYKSNQHICWLITTDNKSQIEIKNVDGYLEYSRNCSKDYGAAYDFYQLNRRRLLWKFCGRSVNGNRIRSTTNKIFIEFKSDGWNSGYKGFKLTYVKYKSSDVKSSSIAAVVVIVIVLCLIIVFAIVTAIVCGFVHHHNRSRRLNATIMPSPQTTPFVFSVPVMNHVVTGRQMNMNNENGVQVAPPLHPQHHNQRPPPYNDQYDYQQVVLPPYDPPQYQAMTAQPSIYQ</sequence>
<keyword evidence="1" id="KW-1015">Disulfide bond</keyword>
<comment type="caution">
    <text evidence="6">The sequence shown here is derived from an EMBL/GenBank/DDBJ whole genome shotgun (WGS) entry which is preliminary data.</text>
</comment>
<keyword evidence="4" id="KW-0732">Signal</keyword>
<dbReference type="InterPro" id="IPR035914">
    <property type="entry name" value="Sperma_CUB_dom_sf"/>
</dbReference>
<dbReference type="PANTHER" id="PTHR46908:SF8">
    <property type="entry name" value="C-TYPE LECTIN DOMAIN-CONTAINING PROTEIN"/>
    <property type="match status" value="1"/>
</dbReference>
<proteinExistence type="predicted"/>
<dbReference type="AlphaFoldDB" id="A0A7I8W8Z8"/>
<feature type="signal peptide" evidence="4">
    <location>
        <begin position="1"/>
        <end position="17"/>
    </location>
</feature>
<evidence type="ECO:0000259" key="5">
    <source>
        <dbReference type="PROSITE" id="PS01180"/>
    </source>
</evidence>
<keyword evidence="3" id="KW-1133">Transmembrane helix</keyword>
<dbReference type="Pfam" id="PF00431">
    <property type="entry name" value="CUB"/>
    <property type="match status" value="1"/>
</dbReference>
<dbReference type="Gene3D" id="2.60.120.290">
    <property type="entry name" value="Spermadhesin, CUB domain"/>
    <property type="match status" value="1"/>
</dbReference>
<keyword evidence="3" id="KW-0472">Membrane</keyword>
<feature type="domain" description="CUB" evidence="5">
    <location>
        <begin position="21"/>
        <end position="140"/>
    </location>
</feature>
<feature type="transmembrane region" description="Helical" evidence="3">
    <location>
        <begin position="150"/>
        <end position="177"/>
    </location>
</feature>
<dbReference type="Proteomes" id="UP000549394">
    <property type="component" value="Unassembled WGS sequence"/>
</dbReference>
<dbReference type="SUPFAM" id="SSF49854">
    <property type="entry name" value="Spermadhesin, CUB domain"/>
    <property type="match status" value="1"/>
</dbReference>
<evidence type="ECO:0000256" key="4">
    <source>
        <dbReference type="SAM" id="SignalP"/>
    </source>
</evidence>
<dbReference type="PANTHER" id="PTHR46908">
    <property type="entry name" value="CUBILIN-LIKE PROTEIN"/>
    <property type="match status" value="1"/>
</dbReference>
<keyword evidence="7" id="KW-1185">Reference proteome</keyword>